<name>A9DKP7_9FLAO</name>
<evidence type="ECO:0000313" key="3">
    <source>
        <dbReference type="Proteomes" id="UP000002945"/>
    </source>
</evidence>
<dbReference type="STRING" id="391587.KAOT1_14182"/>
<dbReference type="Pfam" id="PF04784">
    <property type="entry name" value="DUF547"/>
    <property type="match status" value="1"/>
</dbReference>
<feature type="domain" description="DUF547" evidence="1">
    <location>
        <begin position="85"/>
        <end position="186"/>
    </location>
</feature>
<dbReference type="AlphaFoldDB" id="A9DKP7"/>
<evidence type="ECO:0000259" key="1">
    <source>
        <dbReference type="Pfam" id="PF04784"/>
    </source>
</evidence>
<dbReference type="eggNOG" id="COG0398">
    <property type="taxonomic scope" value="Bacteria"/>
</dbReference>
<organism evidence="2 3">
    <name type="scientific">Kordia algicida OT-1</name>
    <dbReference type="NCBI Taxonomy" id="391587"/>
    <lineage>
        <taxon>Bacteria</taxon>
        <taxon>Pseudomonadati</taxon>
        <taxon>Bacteroidota</taxon>
        <taxon>Flavobacteriia</taxon>
        <taxon>Flavobacteriales</taxon>
        <taxon>Flavobacteriaceae</taxon>
        <taxon>Kordia</taxon>
    </lineage>
</organism>
<protein>
    <recommendedName>
        <fullName evidence="1">DUF547 domain-containing protein</fullName>
    </recommendedName>
</protein>
<dbReference type="EMBL" id="ABIB01000001">
    <property type="protein sequence ID" value="EDP98372.1"/>
    <property type="molecule type" value="Genomic_DNA"/>
</dbReference>
<sequence length="254" mass="29376">MFCGLTQHYKLKLIIMRHITITFIAVLFTTFSFAQNTDTFFNASDVFFKEYVKNGRVNYKAVKKNAAELDAILASTNKITVNKSDANTYQAYWINIYNLTVIKGIIENYPVKSPLDIKGLFDKTKYAVGGKKITLNDIEHKLLRAQFNNDPRFHFVLVCAGLGCPPIIAEAYKPETLDTQLTRQTKIALNSDDFIKVNAKKKRVQLSEIMKWYKGDFTQNGNEIDFINKYRDEKIAEKSKISYYPYNWKLNETK</sequence>
<proteinExistence type="predicted"/>
<accession>A9DKP7</accession>
<comment type="caution">
    <text evidence="2">The sequence shown here is derived from an EMBL/GenBank/DDBJ whole genome shotgun (WGS) entry which is preliminary data.</text>
</comment>
<dbReference type="Proteomes" id="UP000002945">
    <property type="component" value="Unassembled WGS sequence"/>
</dbReference>
<dbReference type="HOGENOM" id="CLU_054137_1_2_10"/>
<dbReference type="PANTHER" id="PTHR46361:SF3">
    <property type="entry name" value="ELECTRON CARRIER_ PROTEIN DISULFIDE OXIDOREDUCTASE"/>
    <property type="match status" value="1"/>
</dbReference>
<gene>
    <name evidence="2" type="ORF">KAOT1_14182</name>
</gene>
<dbReference type="InterPro" id="IPR006869">
    <property type="entry name" value="DUF547"/>
</dbReference>
<reference evidence="2 3" key="1">
    <citation type="journal article" date="2011" name="J. Bacteriol.">
        <title>Genome sequence of the algicidal bacterium Kordia algicida OT-1.</title>
        <authorList>
            <person name="Lee H.S."/>
            <person name="Kang S.G."/>
            <person name="Kwon K.K."/>
            <person name="Lee J.H."/>
            <person name="Kim S.J."/>
        </authorList>
    </citation>
    <scope>NUCLEOTIDE SEQUENCE [LARGE SCALE GENOMIC DNA]</scope>
    <source>
        <strain evidence="2 3">OT-1</strain>
    </source>
</reference>
<evidence type="ECO:0000313" key="2">
    <source>
        <dbReference type="EMBL" id="EDP98372.1"/>
    </source>
</evidence>
<keyword evidence="3" id="KW-1185">Reference proteome</keyword>
<dbReference type="PANTHER" id="PTHR46361">
    <property type="entry name" value="ELECTRON CARRIER/ PROTEIN DISULFIDE OXIDOREDUCTASE"/>
    <property type="match status" value="1"/>
</dbReference>